<feature type="binding site" evidence="15">
    <location>
        <position position="203"/>
    </location>
    <ligand>
        <name>Zn(2+)</name>
        <dbReference type="ChEBI" id="CHEBI:29105"/>
        <label>1</label>
    </ligand>
</feature>
<organism evidence="19">
    <name type="scientific">Arcella intermedia</name>
    <dbReference type="NCBI Taxonomy" id="1963864"/>
    <lineage>
        <taxon>Eukaryota</taxon>
        <taxon>Amoebozoa</taxon>
        <taxon>Tubulinea</taxon>
        <taxon>Elardia</taxon>
        <taxon>Arcellinida</taxon>
        <taxon>Sphaerothecina</taxon>
        <taxon>Arcellidae</taxon>
        <taxon>Arcella</taxon>
    </lineage>
</organism>
<keyword evidence="7 14" id="KW-0276">Fatty acid metabolism</keyword>
<comment type="cofactor">
    <cofactor evidence="14 15">
        <name>Zn(2+)</name>
        <dbReference type="ChEBI" id="CHEBI:29105"/>
    </cofactor>
    <text evidence="14 15">Binds 2 Zn(2+) ions per subunit that likely form a catalytic dimetal center.</text>
</comment>
<feature type="binding site" evidence="15">
    <location>
        <position position="278"/>
    </location>
    <ligand>
        <name>Zn(2+)</name>
        <dbReference type="ChEBI" id="CHEBI:29105"/>
        <label>1</label>
    </ligand>
</feature>
<comment type="function">
    <text evidence="14">Catalyzes stereospecific hydroxylation of free fatty acids at the C-2 position to produce (R)-2-hydroxy fatty acids, which are building blocks of sphingolipids and glycosphingolipids common in neural tissue and epidermis. Plays an essential role in the synthesis of galactosphingolipids of the myelin sheath. Responsible for the synthesis of sphingolipids and glycosphingolipids involved in the formation of epidermal lamellar bodies critical for skin permeability barrier. Participates in the synthesis of glycosphingolipids and a fraction of type II wax diesters in sebaceous gland, specifically regulating hair follicle homeostasis. Involved in the synthesis of sphingolipids of plasma membrane rafts, controlling lipid raft mobility and trafficking of raft-associated proteins.</text>
</comment>
<keyword evidence="5 14" id="KW-0479">Metal-binding</keyword>
<evidence type="ECO:0000256" key="14">
    <source>
        <dbReference type="PIRNR" id="PIRNR005149"/>
    </source>
</evidence>
<evidence type="ECO:0000256" key="10">
    <source>
        <dbReference type="ARBA" id="ARBA00023002"/>
    </source>
</evidence>
<feature type="binding site" evidence="15">
    <location>
        <position position="223"/>
    </location>
    <ligand>
        <name>Zn(2+)</name>
        <dbReference type="ChEBI" id="CHEBI:29105"/>
        <label>1</label>
    </ligand>
</feature>
<feature type="transmembrane region" description="Helical" evidence="17">
    <location>
        <begin position="262"/>
        <end position="281"/>
    </location>
</feature>
<dbReference type="GO" id="GO:0006633">
    <property type="term" value="P:fatty acid biosynthetic process"/>
    <property type="evidence" value="ECO:0007669"/>
    <property type="project" value="UniProtKB-KW"/>
</dbReference>
<keyword evidence="8 15" id="KW-0862">Zinc</keyword>
<keyword evidence="13 14" id="KW-0275">Fatty acid biosynthesis</keyword>
<dbReference type="InterPro" id="IPR036400">
    <property type="entry name" value="Cyt_B5-like_heme/steroid_sf"/>
</dbReference>
<evidence type="ECO:0000256" key="5">
    <source>
        <dbReference type="ARBA" id="ARBA00022723"/>
    </source>
</evidence>
<dbReference type="GO" id="GO:0005506">
    <property type="term" value="F:iron ion binding"/>
    <property type="evidence" value="ECO:0007669"/>
    <property type="project" value="UniProtKB-UniRule"/>
</dbReference>
<dbReference type="PANTHER" id="PTHR12863:SF1">
    <property type="entry name" value="FATTY ACID 2-HYDROXYLASE"/>
    <property type="match status" value="1"/>
</dbReference>
<feature type="transmembrane region" description="Helical" evidence="17">
    <location>
        <begin position="149"/>
        <end position="166"/>
    </location>
</feature>
<feature type="binding site" evidence="15">
    <location>
        <position position="301"/>
    </location>
    <ligand>
        <name>Zn(2+)</name>
        <dbReference type="ChEBI" id="CHEBI:29105"/>
        <label>1</label>
    </ligand>
</feature>
<sequence>MKKYSLQDVQKHNKPEDAWMVVDGWVLNVTQLFSIHPGGAQILEAYVGTDATDAFYSPALHYHSKDSLRTLSKFIVGYLEGAKTNQQVQEEERKKKTLQDFGVDPSKGLVWPIASLGEDYDELIRNVLVLSGPSLYYFDTPLLEFLTRSPWYTVPLFWVPIALWLWQQALQAGASLGMVLTLFLLCPLIWNFFEYQLHLHLFHMKPRRFVTRLIHFVLHGYHHLYPTDHLRLTFPPIPALLIASGIYYGAGIFLLPHHIGMGIMGAIISGYIYYDLMHYYLHHAPARFLWTSFLKTSHFYHHYKNENANYGISLWVFDYLFGTFDKTMMMERNKANKQN</sequence>
<dbReference type="InterPro" id="IPR014430">
    <property type="entry name" value="Scs7"/>
</dbReference>
<keyword evidence="4 17" id="KW-0812">Transmembrane</keyword>
<evidence type="ECO:0000256" key="16">
    <source>
        <dbReference type="PIRSR" id="PIRSR005149-50"/>
    </source>
</evidence>
<evidence type="ECO:0000256" key="6">
    <source>
        <dbReference type="ARBA" id="ARBA00022824"/>
    </source>
</evidence>
<evidence type="ECO:0000256" key="13">
    <source>
        <dbReference type="ARBA" id="ARBA00023160"/>
    </source>
</evidence>
<feature type="binding site" description="axial binding residue" evidence="16">
    <location>
        <position position="36"/>
    </location>
    <ligand>
        <name>heme</name>
        <dbReference type="ChEBI" id="CHEBI:30413"/>
    </ligand>
    <ligandPart>
        <name>Fe</name>
        <dbReference type="ChEBI" id="CHEBI:18248"/>
    </ligandPart>
</feature>
<dbReference type="GO" id="GO:0080132">
    <property type="term" value="F:fatty acid 2-hydroxylase activity"/>
    <property type="evidence" value="ECO:0007669"/>
    <property type="project" value="InterPro"/>
</dbReference>
<keyword evidence="11 14" id="KW-0443">Lipid metabolism</keyword>
<feature type="binding site" evidence="15">
    <location>
        <position position="282"/>
    </location>
    <ligand>
        <name>Zn(2+)</name>
        <dbReference type="ChEBI" id="CHEBI:29105"/>
        <label>1</label>
    </ligand>
</feature>
<proteinExistence type="inferred from homology"/>
<keyword evidence="9 17" id="KW-1133">Transmembrane helix</keyword>
<feature type="binding site" description="axial binding residue" evidence="16">
    <location>
        <position position="63"/>
    </location>
    <ligand>
        <name>heme</name>
        <dbReference type="ChEBI" id="CHEBI:30413"/>
    </ligand>
    <ligandPart>
        <name>Fe</name>
        <dbReference type="ChEBI" id="CHEBI:18248"/>
    </ligandPart>
</feature>
<evidence type="ECO:0000259" key="18">
    <source>
        <dbReference type="PROSITE" id="PS50255"/>
    </source>
</evidence>
<comment type="similarity">
    <text evidence="2 14">Belongs to the sterol desaturase family. SCS7 subfamily.</text>
</comment>
<evidence type="ECO:0000256" key="2">
    <source>
        <dbReference type="ARBA" id="ARBA00005747"/>
    </source>
</evidence>
<dbReference type="PROSITE" id="PS50255">
    <property type="entry name" value="CYTOCHROME_B5_2"/>
    <property type="match status" value="1"/>
</dbReference>
<dbReference type="EMBL" id="GIBP01004457">
    <property type="protein sequence ID" value="NDV33426.1"/>
    <property type="molecule type" value="Transcribed_RNA"/>
</dbReference>
<evidence type="ECO:0000256" key="8">
    <source>
        <dbReference type="ARBA" id="ARBA00022833"/>
    </source>
</evidence>
<keyword evidence="16" id="KW-0349">Heme</keyword>
<dbReference type="Pfam" id="PF00173">
    <property type="entry name" value="Cyt-b5"/>
    <property type="match status" value="1"/>
</dbReference>
<evidence type="ECO:0000256" key="12">
    <source>
        <dbReference type="ARBA" id="ARBA00023136"/>
    </source>
</evidence>
<dbReference type="InterPro" id="IPR006694">
    <property type="entry name" value="Fatty_acid_hydroxylase"/>
</dbReference>
<evidence type="ECO:0000256" key="11">
    <source>
        <dbReference type="ARBA" id="ARBA00023098"/>
    </source>
</evidence>
<evidence type="ECO:0000313" key="19">
    <source>
        <dbReference type="EMBL" id="NDV33426.1"/>
    </source>
</evidence>
<keyword evidence="12 14" id="KW-0472">Membrane</keyword>
<feature type="binding site" evidence="15">
    <location>
        <position position="198"/>
    </location>
    <ligand>
        <name>Zn(2+)</name>
        <dbReference type="ChEBI" id="CHEBI:29105"/>
        <label>1</label>
    </ligand>
</feature>
<feature type="transmembrane region" description="Helical" evidence="17">
    <location>
        <begin position="172"/>
        <end position="193"/>
    </location>
</feature>
<keyword evidence="3 14" id="KW-0444">Lipid biosynthesis</keyword>
<evidence type="ECO:0000256" key="17">
    <source>
        <dbReference type="SAM" id="Phobius"/>
    </source>
</evidence>
<dbReference type="PANTHER" id="PTHR12863">
    <property type="entry name" value="FATTY ACID HYDROXYLASE"/>
    <property type="match status" value="1"/>
</dbReference>
<protein>
    <recommendedName>
        <fullName evidence="14">Fatty acid 2-hydroxylase</fullName>
        <ecNumber evidence="14">1.-.-.-</ecNumber>
    </recommendedName>
</protein>
<feature type="binding site" evidence="15">
    <location>
        <position position="298"/>
    </location>
    <ligand>
        <name>Zn(2+)</name>
        <dbReference type="ChEBI" id="CHEBI:29105"/>
        <label>1</label>
    </ligand>
</feature>
<evidence type="ECO:0000256" key="7">
    <source>
        <dbReference type="ARBA" id="ARBA00022832"/>
    </source>
</evidence>
<accession>A0A6B2L8X1</accession>
<dbReference type="GO" id="GO:0005789">
    <property type="term" value="C:endoplasmic reticulum membrane"/>
    <property type="evidence" value="ECO:0007669"/>
    <property type="project" value="UniProtKB-SubCell"/>
</dbReference>
<feature type="binding site" evidence="15">
    <location>
        <position position="222"/>
    </location>
    <ligand>
        <name>Zn(2+)</name>
        <dbReference type="ChEBI" id="CHEBI:29105"/>
        <label>1</label>
    </ligand>
</feature>
<evidence type="ECO:0000256" key="3">
    <source>
        <dbReference type="ARBA" id="ARBA00022516"/>
    </source>
</evidence>
<keyword evidence="14 16" id="KW-0408">Iron</keyword>
<evidence type="ECO:0000256" key="1">
    <source>
        <dbReference type="ARBA" id="ARBA00004477"/>
    </source>
</evidence>
<evidence type="ECO:0000256" key="15">
    <source>
        <dbReference type="PIRSR" id="PIRSR005149-1"/>
    </source>
</evidence>
<feature type="transmembrane region" description="Helical" evidence="17">
    <location>
        <begin position="237"/>
        <end position="255"/>
    </location>
</feature>
<keyword evidence="6 14" id="KW-0256">Endoplasmic reticulum</keyword>
<dbReference type="AlphaFoldDB" id="A0A6B2L8X1"/>
<comment type="subcellular location">
    <subcellularLocation>
        <location evidence="1">Endoplasmic reticulum membrane</location>
        <topology evidence="1">Multi-pass membrane protein</topology>
    </subcellularLocation>
</comment>
<evidence type="ECO:0000256" key="4">
    <source>
        <dbReference type="ARBA" id="ARBA00022692"/>
    </source>
</evidence>
<feature type="binding site" evidence="15">
    <location>
        <position position="219"/>
    </location>
    <ligand>
        <name>Zn(2+)</name>
        <dbReference type="ChEBI" id="CHEBI:29105"/>
        <label>1</label>
    </ligand>
</feature>
<feature type="transmembrane region" description="Helical" evidence="17">
    <location>
        <begin position="307"/>
        <end position="324"/>
    </location>
</feature>
<dbReference type="PIRSF" id="PIRSF005149">
    <property type="entry name" value="IPC-B_HD"/>
    <property type="match status" value="1"/>
</dbReference>
<dbReference type="SUPFAM" id="SSF55856">
    <property type="entry name" value="Cytochrome b5-like heme/steroid binding domain"/>
    <property type="match status" value="1"/>
</dbReference>
<reference evidence="19" key="1">
    <citation type="journal article" date="2020" name="J. Eukaryot. Microbiol.">
        <title>De novo Sequencing, Assembly and Annotation of the Transcriptome for the Free-Living Testate Amoeba Arcella intermedia.</title>
        <authorList>
            <person name="Ribeiro G.M."/>
            <person name="Porfirio-Sousa A.L."/>
            <person name="Maurer-Alcala X.X."/>
            <person name="Katz L.A."/>
            <person name="Lahr D.J.G."/>
        </authorList>
    </citation>
    <scope>NUCLEOTIDE SEQUENCE</scope>
</reference>
<name>A0A6B2L8X1_9EUKA</name>
<keyword evidence="10 14" id="KW-0560">Oxidoreductase</keyword>
<dbReference type="Gene3D" id="3.10.120.10">
    <property type="entry name" value="Cytochrome b5-like heme/steroid binding domain"/>
    <property type="match status" value="1"/>
</dbReference>
<feature type="binding site" evidence="15">
    <location>
        <position position="302"/>
    </location>
    <ligand>
        <name>Zn(2+)</name>
        <dbReference type="ChEBI" id="CHEBI:29105"/>
        <label>1</label>
    </ligand>
</feature>
<dbReference type="EC" id="1.-.-.-" evidence="14"/>
<dbReference type="Pfam" id="PF04116">
    <property type="entry name" value="FA_hydroxylase"/>
    <property type="match status" value="1"/>
</dbReference>
<dbReference type="InterPro" id="IPR001199">
    <property type="entry name" value="Cyt_B5-like_heme/steroid-bd"/>
</dbReference>
<dbReference type="SMART" id="SM01117">
    <property type="entry name" value="Cyt-b5"/>
    <property type="match status" value="1"/>
</dbReference>
<feature type="domain" description="Cytochrome b5 heme-binding" evidence="18">
    <location>
        <begin position="1"/>
        <end position="80"/>
    </location>
</feature>
<evidence type="ECO:0000256" key="9">
    <source>
        <dbReference type="ARBA" id="ARBA00022989"/>
    </source>
</evidence>
<comment type="cofactor">
    <cofactor evidence="16">
        <name>Fe cation</name>
        <dbReference type="ChEBI" id="CHEBI:24875"/>
    </cofactor>
</comment>